<name>A0A9W6GPE9_9FUSO</name>
<feature type="transmembrane region" description="Helical" evidence="8">
    <location>
        <begin position="389"/>
        <end position="409"/>
    </location>
</feature>
<evidence type="ECO:0000313" key="10">
    <source>
        <dbReference type="Proteomes" id="UP001144471"/>
    </source>
</evidence>
<evidence type="ECO:0000256" key="8">
    <source>
        <dbReference type="RuleBase" id="RU363064"/>
    </source>
</evidence>
<feature type="transmembrane region" description="Helical" evidence="8">
    <location>
        <begin position="349"/>
        <end position="369"/>
    </location>
</feature>
<dbReference type="AlphaFoldDB" id="A0A9W6GPE9"/>
<keyword evidence="8" id="KW-0769">Symport</keyword>
<evidence type="ECO:0000256" key="5">
    <source>
        <dbReference type="ARBA" id="ARBA00022692"/>
    </source>
</evidence>
<comment type="similarity">
    <text evidence="2 8">Belongs to the alanine or glycine:cation symporter (AGCS) (TC 2.A.25) family.</text>
</comment>
<feature type="transmembrane region" description="Helical" evidence="8">
    <location>
        <begin position="16"/>
        <end position="38"/>
    </location>
</feature>
<evidence type="ECO:0000256" key="1">
    <source>
        <dbReference type="ARBA" id="ARBA00004651"/>
    </source>
</evidence>
<dbReference type="Proteomes" id="UP001144471">
    <property type="component" value="Unassembled WGS sequence"/>
</dbReference>
<feature type="transmembrane region" description="Helical" evidence="8">
    <location>
        <begin position="309"/>
        <end position="329"/>
    </location>
</feature>
<feature type="transmembrane region" description="Helical" evidence="8">
    <location>
        <begin position="415"/>
        <end position="435"/>
    </location>
</feature>
<dbReference type="EMBL" id="BSDY01000029">
    <property type="protein sequence ID" value="GLI57940.1"/>
    <property type="molecule type" value="Genomic_DNA"/>
</dbReference>
<dbReference type="PANTHER" id="PTHR30330">
    <property type="entry name" value="AGSS FAMILY TRANSPORTER, SODIUM-ALANINE"/>
    <property type="match status" value="1"/>
</dbReference>
<evidence type="ECO:0000256" key="2">
    <source>
        <dbReference type="ARBA" id="ARBA00009261"/>
    </source>
</evidence>
<evidence type="ECO:0000256" key="7">
    <source>
        <dbReference type="ARBA" id="ARBA00023136"/>
    </source>
</evidence>
<dbReference type="GO" id="GO:0005283">
    <property type="term" value="F:amino acid:sodium symporter activity"/>
    <property type="evidence" value="ECO:0007669"/>
    <property type="project" value="InterPro"/>
</dbReference>
<keyword evidence="3 8" id="KW-0813">Transport</keyword>
<proteinExistence type="inferred from homology"/>
<evidence type="ECO:0000256" key="4">
    <source>
        <dbReference type="ARBA" id="ARBA00022475"/>
    </source>
</evidence>
<dbReference type="PANTHER" id="PTHR30330:SF3">
    <property type="entry name" value="TRANSCRIPTIONAL REGULATOR, LRP FAMILY"/>
    <property type="match status" value="1"/>
</dbReference>
<dbReference type="PRINTS" id="PR00175">
    <property type="entry name" value="NAALASMPORT"/>
</dbReference>
<protein>
    <submittedName>
        <fullName evidence="9">Transporter YflA</fullName>
    </submittedName>
</protein>
<keyword evidence="7 8" id="KW-0472">Membrane</keyword>
<dbReference type="RefSeq" id="WP_281837616.1">
    <property type="nucleotide sequence ID" value="NZ_BSDY01000029.1"/>
</dbReference>
<sequence>MYSLEAYFKNLSNIIWGNWLIVTLFMVGIFFTVILKFIQLRHFSTAIRETVIEPLIRKREIAGEGSISPFQALTTALGSCVGNGNIVGVATAIVGGGPGALFWMWTAGVLGMATKYAEIVLGVHFREKGAEGSYTGGPMYYISKGLNLPLLGFIYAGLLFLQNAGGTLIQSNAVREVIVNLFGLKPIVASLLLFIPTFLIINGGIKRLGSVTERLIPFMTGFYLLGGLIIIAVNAEYILPTLKLIISSALTPQAGVAGVAGYSIKRAMRYGVARGLYSNEAGEGTAAVIHATAITDHPARQGLFGIIEVLVDTILICSVTGLVILISGVDRLDISPAIMISTAFSGIHWSLKYVVGISMVLFGFSSVLAQWYFGTATLNFLAGEKKGNLYKYLFLFLIFTGPFFTLDLVWYIQDIFLGLLIIPNILGIILLSPVVRDLTIDFFTNYQRDTYSKERYIP</sequence>
<feature type="transmembrane region" description="Helical" evidence="8">
    <location>
        <begin position="215"/>
        <end position="238"/>
    </location>
</feature>
<evidence type="ECO:0000313" key="9">
    <source>
        <dbReference type="EMBL" id="GLI57940.1"/>
    </source>
</evidence>
<keyword evidence="4 8" id="KW-1003">Cell membrane</keyword>
<dbReference type="Gene3D" id="1.20.1740.10">
    <property type="entry name" value="Amino acid/polyamine transporter I"/>
    <property type="match status" value="1"/>
</dbReference>
<evidence type="ECO:0000256" key="3">
    <source>
        <dbReference type="ARBA" id="ARBA00022448"/>
    </source>
</evidence>
<comment type="caution">
    <text evidence="9">The sequence shown here is derived from an EMBL/GenBank/DDBJ whole genome shotgun (WGS) entry which is preliminary data.</text>
</comment>
<dbReference type="NCBIfam" id="TIGR00835">
    <property type="entry name" value="agcS"/>
    <property type="match status" value="1"/>
</dbReference>
<keyword evidence="6 8" id="KW-1133">Transmembrane helix</keyword>
<feature type="transmembrane region" description="Helical" evidence="8">
    <location>
        <begin position="148"/>
        <end position="169"/>
    </location>
</feature>
<dbReference type="InterPro" id="IPR001463">
    <property type="entry name" value="Na/Ala_symport"/>
</dbReference>
<dbReference type="Pfam" id="PF01235">
    <property type="entry name" value="Na_Ala_symp"/>
    <property type="match status" value="1"/>
</dbReference>
<dbReference type="GO" id="GO:0005886">
    <property type="term" value="C:plasma membrane"/>
    <property type="evidence" value="ECO:0007669"/>
    <property type="project" value="UniProtKB-SubCell"/>
</dbReference>
<feature type="transmembrane region" description="Helical" evidence="8">
    <location>
        <begin position="181"/>
        <end position="203"/>
    </location>
</feature>
<reference evidence="9" key="1">
    <citation type="submission" date="2022-12" db="EMBL/GenBank/DDBJ databases">
        <title>Reference genome sequencing for broad-spectrum identification of bacterial and archaeal isolates by mass spectrometry.</title>
        <authorList>
            <person name="Sekiguchi Y."/>
            <person name="Tourlousse D.M."/>
        </authorList>
    </citation>
    <scope>NUCLEOTIDE SEQUENCE</scope>
    <source>
        <strain evidence="9">10succ1</strain>
    </source>
</reference>
<evidence type="ECO:0000256" key="6">
    <source>
        <dbReference type="ARBA" id="ARBA00022989"/>
    </source>
</evidence>
<accession>A0A9W6GPE9</accession>
<gene>
    <name evidence="9" type="primary">yflA</name>
    <name evidence="9" type="ORF">PM10SUCC1_34540</name>
</gene>
<comment type="subcellular location">
    <subcellularLocation>
        <location evidence="1 8">Cell membrane</location>
        <topology evidence="1 8">Multi-pass membrane protein</topology>
    </subcellularLocation>
</comment>
<keyword evidence="10" id="KW-1185">Reference proteome</keyword>
<keyword evidence="5 8" id="KW-0812">Transmembrane</keyword>
<organism evidence="9 10">
    <name type="scientific">Propionigenium maris DSM 9537</name>
    <dbReference type="NCBI Taxonomy" id="1123000"/>
    <lineage>
        <taxon>Bacteria</taxon>
        <taxon>Fusobacteriati</taxon>
        <taxon>Fusobacteriota</taxon>
        <taxon>Fusobacteriia</taxon>
        <taxon>Fusobacteriales</taxon>
        <taxon>Fusobacteriaceae</taxon>
        <taxon>Propionigenium</taxon>
    </lineage>
</organism>